<comment type="caution">
    <text evidence="3">The sequence shown here is derived from an EMBL/GenBank/DDBJ whole genome shotgun (WGS) entry which is preliminary data.</text>
</comment>
<dbReference type="InterPro" id="IPR029058">
    <property type="entry name" value="AB_hydrolase_fold"/>
</dbReference>
<dbReference type="GO" id="GO:0016787">
    <property type="term" value="F:hydrolase activity"/>
    <property type="evidence" value="ECO:0007669"/>
    <property type="project" value="UniProtKB-KW"/>
</dbReference>
<dbReference type="PANTHER" id="PTHR48081:SF13">
    <property type="entry name" value="ALPHA_BETA HYDROLASE"/>
    <property type="match status" value="1"/>
</dbReference>
<organism evidence="3">
    <name type="scientific">marine sediment metagenome</name>
    <dbReference type="NCBI Taxonomy" id="412755"/>
    <lineage>
        <taxon>unclassified sequences</taxon>
        <taxon>metagenomes</taxon>
        <taxon>ecological metagenomes</taxon>
    </lineage>
</organism>
<dbReference type="InterPro" id="IPR050300">
    <property type="entry name" value="GDXG_lipolytic_enzyme"/>
</dbReference>
<feature type="non-terminal residue" evidence="3">
    <location>
        <position position="1"/>
    </location>
</feature>
<name>X0Z0K4_9ZZZZ</name>
<evidence type="ECO:0000313" key="3">
    <source>
        <dbReference type="EMBL" id="GAG54013.1"/>
    </source>
</evidence>
<protein>
    <recommendedName>
        <fullName evidence="2">BD-FAE-like domain-containing protein</fullName>
    </recommendedName>
</protein>
<keyword evidence="1" id="KW-0378">Hydrolase</keyword>
<accession>X0Z0K4</accession>
<dbReference type="InterPro" id="IPR049492">
    <property type="entry name" value="BD-FAE-like_dom"/>
</dbReference>
<sequence length="189" mass="20267">AIWSIDPTRICLVGQAAGAHLSMLIGLDPDQTHNDSLEEHDFPVHRIAALCGISTIAHLPTLGTDSDRASSAASRLIGGPLPELREAALRASPISYASRNDPPTLLIHRKSDATVPVSQSERLHAALLSVDVDSTLILREGQQESLAEDGTVGQIMLNFLIRTLDTDIDSVIVPEKTTGIDQKNKPNQS</sequence>
<evidence type="ECO:0000256" key="1">
    <source>
        <dbReference type="ARBA" id="ARBA00022801"/>
    </source>
</evidence>
<reference evidence="3" key="1">
    <citation type="journal article" date="2014" name="Front. Microbiol.">
        <title>High frequency of phylogenetically diverse reductive dehalogenase-homologous genes in deep subseafloor sedimentary metagenomes.</title>
        <authorList>
            <person name="Kawai M."/>
            <person name="Futagami T."/>
            <person name="Toyoda A."/>
            <person name="Takaki Y."/>
            <person name="Nishi S."/>
            <person name="Hori S."/>
            <person name="Arai W."/>
            <person name="Tsubouchi T."/>
            <person name="Morono Y."/>
            <person name="Uchiyama I."/>
            <person name="Ito T."/>
            <person name="Fujiyama A."/>
            <person name="Inagaki F."/>
            <person name="Takami H."/>
        </authorList>
    </citation>
    <scope>NUCLEOTIDE SEQUENCE</scope>
    <source>
        <strain evidence="3">Expedition CK06-06</strain>
    </source>
</reference>
<dbReference type="Gene3D" id="3.40.50.1820">
    <property type="entry name" value="alpha/beta hydrolase"/>
    <property type="match status" value="1"/>
</dbReference>
<dbReference type="AlphaFoldDB" id="X0Z0K4"/>
<dbReference type="Pfam" id="PF20434">
    <property type="entry name" value="BD-FAE"/>
    <property type="match status" value="1"/>
</dbReference>
<dbReference type="PANTHER" id="PTHR48081">
    <property type="entry name" value="AB HYDROLASE SUPERFAMILY PROTEIN C4A8.06C"/>
    <property type="match status" value="1"/>
</dbReference>
<dbReference type="SUPFAM" id="SSF53474">
    <property type="entry name" value="alpha/beta-Hydrolases"/>
    <property type="match status" value="1"/>
</dbReference>
<dbReference type="EMBL" id="BART01008415">
    <property type="protein sequence ID" value="GAG54013.1"/>
    <property type="molecule type" value="Genomic_DNA"/>
</dbReference>
<evidence type="ECO:0000259" key="2">
    <source>
        <dbReference type="Pfam" id="PF20434"/>
    </source>
</evidence>
<feature type="domain" description="BD-FAE-like" evidence="2">
    <location>
        <begin position="3"/>
        <end position="127"/>
    </location>
</feature>
<proteinExistence type="predicted"/>
<gene>
    <name evidence="3" type="ORF">S01H4_18935</name>
</gene>